<dbReference type="SUPFAM" id="SSF47413">
    <property type="entry name" value="lambda repressor-like DNA-binding domains"/>
    <property type="match status" value="1"/>
</dbReference>
<dbReference type="RefSeq" id="WP_032636284.1">
    <property type="nucleotide sequence ID" value="NZ_RWHU01000002.1"/>
</dbReference>
<feature type="domain" description="HTH cro/C1-type" evidence="1">
    <location>
        <begin position="37"/>
        <end position="81"/>
    </location>
</feature>
<dbReference type="InterPro" id="IPR001387">
    <property type="entry name" value="Cro/C1-type_HTH"/>
</dbReference>
<organism evidence="2 3">
    <name type="scientific">Enterobacter huaxiensis</name>
    <dbReference type="NCBI Taxonomy" id="2494702"/>
    <lineage>
        <taxon>Bacteria</taxon>
        <taxon>Pseudomonadati</taxon>
        <taxon>Pseudomonadota</taxon>
        <taxon>Gammaproteobacteria</taxon>
        <taxon>Enterobacterales</taxon>
        <taxon>Enterobacteriaceae</taxon>
        <taxon>Enterobacter</taxon>
    </lineage>
</organism>
<accession>A0A3R9W3Z4</accession>
<dbReference type="Gene3D" id="1.10.260.40">
    <property type="entry name" value="lambda repressor-like DNA-binding domains"/>
    <property type="match status" value="1"/>
</dbReference>
<reference evidence="2 3" key="1">
    <citation type="submission" date="2018-12" db="EMBL/GenBank/DDBJ databases">
        <title>The Genome Submission of two Enterobacter spp. strains.</title>
        <authorList>
            <person name="Wu W."/>
            <person name="Wei L."/>
            <person name="Feng Y."/>
            <person name="Zong Z."/>
        </authorList>
    </citation>
    <scope>NUCLEOTIDE SEQUENCE [LARGE SCALE GENOMIC DNA]</scope>
    <source>
        <strain evidence="2 3">WCHEHu045002</strain>
    </source>
</reference>
<proteinExistence type="predicted"/>
<protein>
    <submittedName>
        <fullName evidence="2">Helix-turn-helix domain-containing protein</fullName>
    </submittedName>
</protein>
<dbReference type="Proteomes" id="UP000276389">
    <property type="component" value="Unassembled WGS sequence"/>
</dbReference>
<name>A0A3R9W3Z4_9ENTR</name>
<dbReference type="InterPro" id="IPR010982">
    <property type="entry name" value="Lambda_DNA-bd_dom_sf"/>
</dbReference>
<gene>
    <name evidence="2" type="ORF">EJE24_06570</name>
</gene>
<comment type="caution">
    <text evidence="2">The sequence shown here is derived from an EMBL/GenBank/DDBJ whole genome shotgun (WGS) entry which is preliminary data.</text>
</comment>
<evidence type="ECO:0000259" key="1">
    <source>
        <dbReference type="PROSITE" id="PS50943"/>
    </source>
</evidence>
<dbReference type="PROSITE" id="PS50943">
    <property type="entry name" value="HTH_CROC1"/>
    <property type="match status" value="1"/>
</dbReference>
<evidence type="ECO:0000313" key="3">
    <source>
        <dbReference type="Proteomes" id="UP000276389"/>
    </source>
</evidence>
<dbReference type="AlphaFoldDB" id="A0A3R9W3Z4"/>
<dbReference type="EMBL" id="RWHU01000002">
    <property type="protein sequence ID" value="RSK69450.1"/>
    <property type="molecule type" value="Genomic_DNA"/>
</dbReference>
<evidence type="ECO:0000313" key="2">
    <source>
        <dbReference type="EMBL" id="RSK69450.1"/>
    </source>
</evidence>
<sequence length="163" mass="19128">MTMNAPCLTLLPMVEKANKHQDFANRLTEEMRRQRRSVKDLSQACDVTYEMARRYTLGTAKPRDEKLQKIADWLNVQAAWLDYGEGESVPIKLPETEFSGFPATDPDIDSDAEFRDLSEDEKRLLRVYRQFPSVEAKNMLLAFEMRYKQLYDFFLKYANTPQK</sequence>
<dbReference type="GO" id="GO:0003677">
    <property type="term" value="F:DNA binding"/>
    <property type="evidence" value="ECO:0007669"/>
    <property type="project" value="InterPro"/>
</dbReference>
<dbReference type="CDD" id="cd00093">
    <property type="entry name" value="HTH_XRE"/>
    <property type="match status" value="1"/>
</dbReference>
<dbReference type="SMART" id="SM00530">
    <property type="entry name" value="HTH_XRE"/>
    <property type="match status" value="1"/>
</dbReference>